<dbReference type="Proteomes" id="UP000832097">
    <property type="component" value="Chromosome"/>
</dbReference>
<keyword evidence="4" id="KW-1185">Reference proteome</keyword>
<accession>A0ABY4C105</accession>
<dbReference type="PANTHER" id="PTHR40763:SF4">
    <property type="entry name" value="DUF1707 DOMAIN-CONTAINING PROTEIN"/>
    <property type="match status" value="1"/>
</dbReference>
<evidence type="ECO:0000256" key="1">
    <source>
        <dbReference type="SAM" id="Phobius"/>
    </source>
</evidence>
<dbReference type="InterPro" id="IPR012551">
    <property type="entry name" value="DUF1707_SHOCT-like"/>
</dbReference>
<keyword evidence="1" id="KW-1133">Transmembrane helix</keyword>
<evidence type="ECO:0000313" key="4">
    <source>
        <dbReference type="Proteomes" id="UP000832097"/>
    </source>
</evidence>
<feature type="transmembrane region" description="Helical" evidence="1">
    <location>
        <begin position="133"/>
        <end position="153"/>
    </location>
</feature>
<dbReference type="EMBL" id="CP094528">
    <property type="protein sequence ID" value="UOE43648.1"/>
    <property type="molecule type" value="Genomic_DNA"/>
</dbReference>
<sequence length="160" mass="16751">MVDFANPTRPSERIGNADRDAAVAALTQAREEGRLSSVEFEERVASARSSVTWGDLAPLFADLPPSISGAAGAAGAGGGFGATAGWNSSAPADDDWGSSRALGGGWGATIMAFVPFLALGLFFIAGFAWDGWAWSWLFFLLVPVAGVIIYGPASQQRRRR</sequence>
<gene>
    <name evidence="3" type="ORF">MTO99_15945</name>
</gene>
<dbReference type="RefSeq" id="WP_243554807.1">
    <property type="nucleotide sequence ID" value="NZ_CP094528.1"/>
</dbReference>
<protein>
    <submittedName>
        <fullName evidence="3">DUF1707 domain-containing protein</fullName>
    </submittedName>
</protein>
<dbReference type="Pfam" id="PF08044">
    <property type="entry name" value="DUF1707"/>
    <property type="match status" value="1"/>
</dbReference>
<evidence type="ECO:0000313" key="3">
    <source>
        <dbReference type="EMBL" id="UOE43648.1"/>
    </source>
</evidence>
<keyword evidence="1" id="KW-0472">Membrane</keyword>
<proteinExistence type="predicted"/>
<feature type="transmembrane region" description="Helical" evidence="1">
    <location>
        <begin position="106"/>
        <end position="127"/>
    </location>
</feature>
<keyword evidence="1" id="KW-0812">Transmembrane</keyword>
<organism evidence="3 4">
    <name type="scientific">Agromyces larvae</name>
    <dbReference type="NCBI Taxonomy" id="2929802"/>
    <lineage>
        <taxon>Bacteria</taxon>
        <taxon>Bacillati</taxon>
        <taxon>Actinomycetota</taxon>
        <taxon>Actinomycetes</taxon>
        <taxon>Micrococcales</taxon>
        <taxon>Microbacteriaceae</taxon>
        <taxon>Agromyces</taxon>
    </lineage>
</organism>
<feature type="domain" description="DUF1707" evidence="2">
    <location>
        <begin position="13"/>
        <end position="64"/>
    </location>
</feature>
<evidence type="ECO:0000259" key="2">
    <source>
        <dbReference type="Pfam" id="PF08044"/>
    </source>
</evidence>
<dbReference type="PANTHER" id="PTHR40763">
    <property type="entry name" value="MEMBRANE PROTEIN-RELATED"/>
    <property type="match status" value="1"/>
</dbReference>
<reference evidence="3 4" key="1">
    <citation type="submission" date="2022-03" db="EMBL/GenBank/DDBJ databases">
        <title>Mucilaginibacter sp. isolated from the gut of Protaetia brevitarsis seulensis larvae.</title>
        <authorList>
            <person name="Won M."/>
            <person name="Kim S.-J."/>
            <person name="Kwon S.-W."/>
        </authorList>
    </citation>
    <scope>NUCLEOTIDE SEQUENCE [LARGE SCALE GENOMIC DNA]</scope>
    <source>
        <strain evidence="3 4">CFWR-12</strain>
    </source>
</reference>
<name>A0ABY4C105_9MICO</name>